<feature type="transmembrane region" description="Helical" evidence="1">
    <location>
        <begin position="93"/>
        <end position="111"/>
    </location>
</feature>
<keyword evidence="1" id="KW-1133">Transmembrane helix</keyword>
<gene>
    <name evidence="2" type="ORF">ElP_67840</name>
</gene>
<dbReference type="KEGG" id="tpla:ElP_67840"/>
<accession>A0A518HD96</accession>
<feature type="transmembrane region" description="Helical" evidence="1">
    <location>
        <begin position="27"/>
        <end position="45"/>
    </location>
</feature>
<dbReference type="OrthoDB" id="282432at2"/>
<feature type="transmembrane region" description="Helical" evidence="1">
    <location>
        <begin position="57"/>
        <end position="73"/>
    </location>
</feature>
<dbReference type="AlphaFoldDB" id="A0A518HD96"/>
<feature type="transmembrane region" description="Helical" evidence="1">
    <location>
        <begin position="123"/>
        <end position="144"/>
    </location>
</feature>
<dbReference type="Proteomes" id="UP000317835">
    <property type="component" value="Chromosome"/>
</dbReference>
<keyword evidence="1" id="KW-0812">Transmembrane</keyword>
<keyword evidence="3" id="KW-1185">Reference proteome</keyword>
<reference evidence="2 3" key="1">
    <citation type="submission" date="2019-02" db="EMBL/GenBank/DDBJ databases">
        <title>Deep-cultivation of Planctomycetes and their phenomic and genomic characterization uncovers novel biology.</title>
        <authorList>
            <person name="Wiegand S."/>
            <person name="Jogler M."/>
            <person name="Boedeker C."/>
            <person name="Pinto D."/>
            <person name="Vollmers J."/>
            <person name="Rivas-Marin E."/>
            <person name="Kohn T."/>
            <person name="Peeters S.H."/>
            <person name="Heuer A."/>
            <person name="Rast P."/>
            <person name="Oberbeckmann S."/>
            <person name="Bunk B."/>
            <person name="Jeske O."/>
            <person name="Meyerdierks A."/>
            <person name="Storesund J.E."/>
            <person name="Kallscheuer N."/>
            <person name="Luecker S."/>
            <person name="Lage O.M."/>
            <person name="Pohl T."/>
            <person name="Merkel B.J."/>
            <person name="Hornburger P."/>
            <person name="Mueller R.-W."/>
            <person name="Bruemmer F."/>
            <person name="Labrenz M."/>
            <person name="Spormann A.M."/>
            <person name="Op den Camp H."/>
            <person name="Overmann J."/>
            <person name="Amann R."/>
            <person name="Jetten M.S.M."/>
            <person name="Mascher T."/>
            <person name="Medema M.H."/>
            <person name="Devos D.P."/>
            <person name="Kaster A.-K."/>
            <person name="Ovreas L."/>
            <person name="Rohde M."/>
            <person name="Galperin M.Y."/>
            <person name="Jogler C."/>
        </authorList>
    </citation>
    <scope>NUCLEOTIDE SEQUENCE [LARGE SCALE GENOMIC DNA]</scope>
    <source>
        <strain evidence="2 3">ElP</strain>
    </source>
</reference>
<evidence type="ECO:0000256" key="1">
    <source>
        <dbReference type="SAM" id="Phobius"/>
    </source>
</evidence>
<proteinExistence type="predicted"/>
<feature type="transmembrane region" description="Helical" evidence="1">
    <location>
        <begin position="164"/>
        <end position="182"/>
    </location>
</feature>
<dbReference type="EMBL" id="CP036426">
    <property type="protein sequence ID" value="QDV38827.1"/>
    <property type="molecule type" value="Genomic_DNA"/>
</dbReference>
<evidence type="ECO:0000313" key="2">
    <source>
        <dbReference type="EMBL" id="QDV38827.1"/>
    </source>
</evidence>
<name>A0A518HD96_9BACT</name>
<dbReference type="RefSeq" id="WP_145277626.1">
    <property type="nucleotide sequence ID" value="NZ_CP036426.1"/>
</dbReference>
<protein>
    <submittedName>
        <fullName evidence="2">Uncharacterized protein</fullName>
    </submittedName>
</protein>
<evidence type="ECO:0000313" key="3">
    <source>
        <dbReference type="Proteomes" id="UP000317835"/>
    </source>
</evidence>
<organism evidence="2 3">
    <name type="scientific">Tautonia plasticadhaerens</name>
    <dbReference type="NCBI Taxonomy" id="2527974"/>
    <lineage>
        <taxon>Bacteria</taxon>
        <taxon>Pseudomonadati</taxon>
        <taxon>Planctomycetota</taxon>
        <taxon>Planctomycetia</taxon>
        <taxon>Isosphaerales</taxon>
        <taxon>Isosphaeraceae</taxon>
        <taxon>Tautonia</taxon>
    </lineage>
</organism>
<sequence>MPAPADAPAPRLDWKGRHAFGLPPGSVRALLALLIAATLCGTLALRPDREVPAYLRDLMFIILGHYFAVRGRARGSPDEGEAGAPPPLYLPKGTVRLLLVLGFVAVAALLARRGRLAPIDENPGSVTLLLVGGFLLGALMKWALGRFSTGGRPRWFRILEDVKAVVALASAAVLVVLCWDQASPFLPDAMTGTIPRLGEHGPEHLASALVGFYFGSR</sequence>
<keyword evidence="1" id="KW-0472">Membrane</keyword>